<evidence type="ECO:0000256" key="3">
    <source>
        <dbReference type="ARBA" id="ARBA00022917"/>
    </source>
</evidence>
<dbReference type="Proteomes" id="UP001227230">
    <property type="component" value="Chromosome 16"/>
</dbReference>
<evidence type="ECO:0000256" key="2">
    <source>
        <dbReference type="ARBA" id="ARBA00022540"/>
    </source>
</evidence>
<organism evidence="5 6">
    <name type="scientific">Vitis vinifera</name>
    <name type="common">Grape</name>
    <dbReference type="NCBI Taxonomy" id="29760"/>
    <lineage>
        <taxon>Eukaryota</taxon>
        <taxon>Viridiplantae</taxon>
        <taxon>Streptophyta</taxon>
        <taxon>Embryophyta</taxon>
        <taxon>Tracheophyta</taxon>
        <taxon>Spermatophyta</taxon>
        <taxon>Magnoliopsida</taxon>
        <taxon>eudicotyledons</taxon>
        <taxon>Gunneridae</taxon>
        <taxon>Pentapetalae</taxon>
        <taxon>rosids</taxon>
        <taxon>Vitales</taxon>
        <taxon>Vitaceae</taxon>
        <taxon>Viteae</taxon>
        <taxon>Vitis</taxon>
    </lineage>
</organism>
<evidence type="ECO:0000313" key="5">
    <source>
        <dbReference type="EMBL" id="WKA06108.1"/>
    </source>
</evidence>
<dbReference type="InterPro" id="IPR027516">
    <property type="entry name" value="EIF3C"/>
</dbReference>
<keyword evidence="1" id="KW-0963">Cytoplasm</keyword>
<proteinExistence type="predicted"/>
<name>A0ABY9DEE7_VITVI</name>
<evidence type="ECO:0000256" key="1">
    <source>
        <dbReference type="ARBA" id="ARBA00022490"/>
    </source>
</evidence>
<keyword evidence="3" id="KW-0648">Protein biosynthesis</keyword>
<dbReference type="InterPro" id="IPR008905">
    <property type="entry name" value="EIF3C_N_dom"/>
</dbReference>
<keyword evidence="2" id="KW-0396">Initiation factor</keyword>
<protein>
    <recommendedName>
        <fullName evidence="4">Eukaryotic translation initiation factor 3 subunit C N-terminal domain-containing protein</fullName>
    </recommendedName>
</protein>
<feature type="domain" description="Eukaryotic translation initiation factor 3 subunit C N-terminal" evidence="4">
    <location>
        <begin position="49"/>
        <end position="160"/>
    </location>
</feature>
<dbReference type="EMBL" id="CP126663">
    <property type="protein sequence ID" value="WKA06108.1"/>
    <property type="molecule type" value="Genomic_DNA"/>
</dbReference>
<gene>
    <name evidence="5" type="ORF">VitviT2T_024026</name>
</gene>
<dbReference type="PANTHER" id="PTHR13937:SF0">
    <property type="entry name" value="EUKARYOTIC TRANSLATION INITIATION FACTOR 3 SUBUNIT C-RELATED"/>
    <property type="match status" value="1"/>
</dbReference>
<dbReference type="PANTHER" id="PTHR13937">
    <property type="entry name" value="EUKARYOTIC TRANSLATION INITATION FACTOR 3, SUBUNIT 8 EIF3S8 -RELATED"/>
    <property type="match status" value="1"/>
</dbReference>
<accession>A0ABY9DEE7</accession>
<sequence>MELSDLKYQKILNPKALILEQTLRMRMKIGFSMMKILIQKSLMLIGEKFKSQKGNDTRQGSQTQRVVRSAKDKRFEEMSTTIDQTKNAMKINDWVSLQESFDKINKQPEKVMRVIESDKVPTLYIKALVMLEDFLSRALANKDAKKKMSSSNAQALNSMK</sequence>
<keyword evidence="6" id="KW-1185">Reference proteome</keyword>
<reference evidence="5 6" key="1">
    <citation type="journal article" date="2023" name="Hortic Res">
        <title>The complete reference genome for grapevine (Vitis vinifera L.) genetics and breeding.</title>
        <authorList>
            <person name="Shi X."/>
            <person name="Cao S."/>
            <person name="Wang X."/>
            <person name="Huang S."/>
            <person name="Wang Y."/>
            <person name="Liu Z."/>
            <person name="Liu W."/>
            <person name="Leng X."/>
            <person name="Peng Y."/>
            <person name="Wang N."/>
            <person name="Wang Y."/>
            <person name="Ma Z."/>
            <person name="Xu X."/>
            <person name="Zhang F."/>
            <person name="Xue H."/>
            <person name="Zhong H."/>
            <person name="Wang Y."/>
            <person name="Zhang K."/>
            <person name="Velt A."/>
            <person name="Avia K."/>
            <person name="Holtgrawe D."/>
            <person name="Grimplet J."/>
            <person name="Matus J.T."/>
            <person name="Ware D."/>
            <person name="Wu X."/>
            <person name="Wang H."/>
            <person name="Liu C."/>
            <person name="Fang Y."/>
            <person name="Rustenholz C."/>
            <person name="Cheng Z."/>
            <person name="Xiao H."/>
            <person name="Zhou Y."/>
        </authorList>
    </citation>
    <scope>NUCLEOTIDE SEQUENCE [LARGE SCALE GENOMIC DNA]</scope>
    <source>
        <strain evidence="6">cv. Pinot noir / PN40024</strain>
        <tissue evidence="5">Leaf</tissue>
    </source>
</reference>
<evidence type="ECO:0000259" key="4">
    <source>
        <dbReference type="Pfam" id="PF05470"/>
    </source>
</evidence>
<evidence type="ECO:0000313" key="6">
    <source>
        <dbReference type="Proteomes" id="UP001227230"/>
    </source>
</evidence>
<dbReference type="Pfam" id="PF05470">
    <property type="entry name" value="eIF-3c_N"/>
    <property type="match status" value="1"/>
</dbReference>